<sequence>MGEFSYEEGDTITFYHESVTLGQLSARPTISSFEFSNPLLVNHFLATLDSDGNPTNGITVSSQDLQSSQYFQTVYQSSDTTEVNLDTLDEDSSTYWKLVAARFSAGSGINELDVLYQQAHITSLTSIGLFSRYMQYLNGDYSINTSRFSGVIGIAQTHKSNINHRIERYVYSSMFMQLRAGLSVKFSENIEGFDIAQSGWKAHVEDQLKYAEGLKLALKGLIDKESIMGMALKELVSITIESGADKVQSGLPDGGKTAVDYLADNLIDCINKTAFPSKDSLDEKLRACALDMLGNSAEHLSDQLALIILESDPVVSAIVDDMGQLASDLTTIYNDCKITKGKVIDCAFSVSSVAYKNVASLVGSGYYMTQLSRASKEYVVLDTAYALLELQSHLPLRGILAYLDIEAAYYAMPAEQRLSFLLQEAHLAYHEDTHYADSLSNKQLTAAVTAYTTLRQQFDTEISKLKSASQLQRFYVYDNDNNVTGVSLEAIDLYASRLLTAEIESVAFTPNSEGSEGVLSVCLNLQNSGLHPISVQLTTIDVIGLDNTAFVTNIDSHTNLLAKNSVNNKQACYSAEVKADKLTIVEKPFLVKANVNYQVQGFGQSKHLVVYDGFDGQRVRDSLGKQDLIIAETRFHEGDIYVKAHFGIGGDTVDDYDDYQVTWEAENATVAVLDNRSAKITPEGVYTSVTATALHMDSNTLFAQRTQTLIAREPANATLNVVVERYSMPSNSVLFIEPIVTGGISPYFYTWGSADNVDIEDKFDGIVKVTSHEVDALTQLTLPLTVTDSSNNSVTIDVEIDVLAARRNLVSFDYRADKPVNGSAIAFTESYDKQWRLVNLSGRSLENIEFVLDPLSTHSALSDTHAIQPVSTWPANETLDIHLPLYNGEGNDGTMHTAKWFIQANGAPVYYSNGVKAWIDYKLYSDENEAVDIDLPEKVALGESFSLTVETAYPATAVLVEHPEFNVIPLRSSHGNTVWQTDVAITSRGEHALTVTLLSHSDTYEVQHAVSIEVGDKRPSILKALSLNHESDGIRVTWKEASGEVSTYEIYRSTEEGSKGSKIADSNSVTFLDKSVVNGSTYYYIVSACNEHGCSDTEQSSMARATAPVLDGGV</sequence>
<evidence type="ECO:0000313" key="2">
    <source>
        <dbReference type="EMBL" id="HBU50754.1"/>
    </source>
</evidence>
<name>A0A358DWT7_9ALTE</name>
<dbReference type="EMBL" id="DONK01000087">
    <property type="protein sequence ID" value="HBU50754.1"/>
    <property type="molecule type" value="Genomic_DNA"/>
</dbReference>
<feature type="non-terminal residue" evidence="2">
    <location>
        <position position="1114"/>
    </location>
</feature>
<reference evidence="2 3" key="1">
    <citation type="journal article" date="2018" name="Nat. Biotechnol.">
        <title>A standardized bacterial taxonomy based on genome phylogeny substantially revises the tree of life.</title>
        <authorList>
            <person name="Parks D.H."/>
            <person name="Chuvochina M."/>
            <person name="Waite D.W."/>
            <person name="Rinke C."/>
            <person name="Skarshewski A."/>
            <person name="Chaumeil P.A."/>
            <person name="Hugenholtz P."/>
        </authorList>
    </citation>
    <scope>NUCLEOTIDE SEQUENCE [LARGE SCALE GENOMIC DNA]</scope>
    <source>
        <strain evidence="2">UBA11621</strain>
    </source>
</reference>
<protein>
    <recommendedName>
        <fullName evidence="1">Fibronectin type-III domain-containing protein</fullName>
    </recommendedName>
</protein>
<dbReference type="InterPro" id="IPR003961">
    <property type="entry name" value="FN3_dom"/>
</dbReference>
<gene>
    <name evidence="2" type="ORF">DEB45_05795</name>
</gene>
<dbReference type="Gene3D" id="2.60.40.10">
    <property type="entry name" value="Immunoglobulins"/>
    <property type="match status" value="1"/>
</dbReference>
<dbReference type="AlphaFoldDB" id="A0A358DWT7"/>
<dbReference type="CDD" id="cd00063">
    <property type="entry name" value="FN3"/>
    <property type="match status" value="1"/>
</dbReference>
<proteinExistence type="predicted"/>
<dbReference type="Proteomes" id="UP000264779">
    <property type="component" value="Unassembled WGS sequence"/>
</dbReference>
<organism evidence="2 3">
    <name type="scientific">Alteromonas australica</name>
    <dbReference type="NCBI Taxonomy" id="589873"/>
    <lineage>
        <taxon>Bacteria</taxon>
        <taxon>Pseudomonadati</taxon>
        <taxon>Pseudomonadota</taxon>
        <taxon>Gammaproteobacteria</taxon>
        <taxon>Alteromonadales</taxon>
        <taxon>Alteromonadaceae</taxon>
        <taxon>Alteromonas/Salinimonas group</taxon>
        <taxon>Alteromonas</taxon>
    </lineage>
</organism>
<dbReference type="PROSITE" id="PS50853">
    <property type="entry name" value="FN3"/>
    <property type="match status" value="1"/>
</dbReference>
<feature type="domain" description="Fibronectin type-III" evidence="1">
    <location>
        <begin position="1018"/>
        <end position="1109"/>
    </location>
</feature>
<dbReference type="InterPro" id="IPR013783">
    <property type="entry name" value="Ig-like_fold"/>
</dbReference>
<dbReference type="SUPFAM" id="SSF49265">
    <property type="entry name" value="Fibronectin type III"/>
    <property type="match status" value="1"/>
</dbReference>
<evidence type="ECO:0000259" key="1">
    <source>
        <dbReference type="PROSITE" id="PS50853"/>
    </source>
</evidence>
<evidence type="ECO:0000313" key="3">
    <source>
        <dbReference type="Proteomes" id="UP000264779"/>
    </source>
</evidence>
<comment type="caution">
    <text evidence="2">The sequence shown here is derived from an EMBL/GenBank/DDBJ whole genome shotgun (WGS) entry which is preliminary data.</text>
</comment>
<accession>A0A358DWT7</accession>
<dbReference type="InterPro" id="IPR036116">
    <property type="entry name" value="FN3_sf"/>
</dbReference>